<organism evidence="1 2">
    <name type="scientific">Desulfitobacterium metallireducens DSM 15288</name>
    <dbReference type="NCBI Taxonomy" id="871968"/>
    <lineage>
        <taxon>Bacteria</taxon>
        <taxon>Bacillati</taxon>
        <taxon>Bacillota</taxon>
        <taxon>Clostridia</taxon>
        <taxon>Eubacteriales</taxon>
        <taxon>Desulfitobacteriaceae</taxon>
        <taxon>Desulfitobacterium</taxon>
    </lineage>
</organism>
<dbReference type="AlphaFoldDB" id="W0E7W5"/>
<dbReference type="EMBL" id="CP007032">
    <property type="protein sequence ID" value="AHF06955.1"/>
    <property type="molecule type" value="Genomic_DNA"/>
</dbReference>
<dbReference type="PANTHER" id="PTHR36112:SF1">
    <property type="entry name" value="RIBOSOMAL RNA SMALL SUBUNIT METHYLTRANSFERASE J"/>
    <property type="match status" value="1"/>
</dbReference>
<gene>
    <name evidence="1" type="ORF">DESME_07625</name>
</gene>
<dbReference type="GO" id="GO:0008990">
    <property type="term" value="F:rRNA (guanine-N2-)-methyltransferase activity"/>
    <property type="evidence" value="ECO:0007669"/>
    <property type="project" value="InterPro"/>
</dbReference>
<dbReference type="Gene3D" id="3.40.50.150">
    <property type="entry name" value="Vaccinia Virus protein VP39"/>
    <property type="match status" value="1"/>
</dbReference>
<evidence type="ECO:0000313" key="2">
    <source>
        <dbReference type="Proteomes" id="UP000010847"/>
    </source>
</evidence>
<dbReference type="InterPro" id="IPR007536">
    <property type="entry name" value="16SrRNA_methylTrfase_J"/>
</dbReference>
<dbReference type="Pfam" id="PF04445">
    <property type="entry name" value="SAM_MT"/>
    <property type="match status" value="1"/>
</dbReference>
<dbReference type="InterPro" id="IPR029063">
    <property type="entry name" value="SAM-dependent_MTases_sf"/>
</dbReference>
<name>W0E7W5_9FIRM</name>
<keyword evidence="2" id="KW-1185">Reference proteome</keyword>
<evidence type="ECO:0000313" key="1">
    <source>
        <dbReference type="EMBL" id="AHF06955.1"/>
    </source>
</evidence>
<accession>W0E7W5</accession>
<dbReference type="KEGG" id="dmt:DESME_07625"/>
<reference evidence="1 2" key="1">
    <citation type="submission" date="2013-12" db="EMBL/GenBank/DDBJ databases">
        <authorList>
            <consortium name="DOE Joint Genome Institute"/>
            <person name="Smidt H."/>
            <person name="Huntemann M."/>
            <person name="Han J."/>
            <person name="Chen A."/>
            <person name="Kyrpides N."/>
            <person name="Mavromatis K."/>
            <person name="Markowitz V."/>
            <person name="Palaniappan K."/>
            <person name="Ivanova N."/>
            <person name="Schaumberg A."/>
            <person name="Pati A."/>
            <person name="Liolios K."/>
            <person name="Nordberg H.P."/>
            <person name="Cantor M.N."/>
            <person name="Hua S.X."/>
            <person name="Woyke T."/>
        </authorList>
    </citation>
    <scope>NUCLEOTIDE SEQUENCE [LARGE SCALE GENOMIC DNA]</scope>
    <source>
        <strain evidence="2">DSM 15288</strain>
    </source>
</reference>
<proteinExistence type="predicted"/>
<evidence type="ECO:0008006" key="3">
    <source>
        <dbReference type="Google" id="ProtNLM"/>
    </source>
</evidence>
<dbReference type="STRING" id="871968.DESME_07625"/>
<dbReference type="Proteomes" id="UP000010847">
    <property type="component" value="Chromosome"/>
</dbReference>
<sequence length="273" mass="30927">MNKIPVSIKLTHPNDPILQAKMRWFMDQPGCSFQTGEPDLLPILHLTRKGIFLDDGQNRLSFHPNLAIIRILQGLRGEQDRFLVATNVKPGQTLIDATLGMGADALVAAWKVGESGKVIAFEHSPLLAALMKEGLLSLKDKQLPRIMNSLKLNAWKELILASQRIEVIWGDHQKLLTELPESSVDVVYFDPMFRRTREKSSSIQPLHRYSDHRPLQQEAVQEAYRVACSRIVLKERKGSSEFVRLGFQVFNGGRYSQVDYGIINCCSTKEETF</sequence>
<dbReference type="PANTHER" id="PTHR36112">
    <property type="entry name" value="RIBOSOMAL RNA SMALL SUBUNIT METHYLTRANSFERASE J"/>
    <property type="match status" value="1"/>
</dbReference>
<dbReference type="SUPFAM" id="SSF53335">
    <property type="entry name" value="S-adenosyl-L-methionine-dependent methyltransferases"/>
    <property type="match status" value="1"/>
</dbReference>
<dbReference type="HOGENOM" id="CLU_093128_0_0_9"/>
<dbReference type="OrthoDB" id="1653798at2"/>
<protein>
    <recommendedName>
        <fullName evidence="3">Protein-glutamate O-methyltransferase</fullName>
    </recommendedName>
</protein>
<dbReference type="eggNOG" id="COG2265">
    <property type="taxonomic scope" value="Bacteria"/>
</dbReference>